<keyword evidence="3" id="KW-1185">Reference proteome</keyword>
<dbReference type="Proteomes" id="UP001139450">
    <property type="component" value="Unassembled WGS sequence"/>
</dbReference>
<sequence>MKKIFITVTLTVLATAAKAQTIFQTGIVTAKQNKYQVVLKKENSKEYVSVRNINSQLYNARLKAPSVVISNPEIIGLKVDKNQINEIIKESLGPGLFQELLKNPKNFIDIDFRFGQDGLIKEVFFFFPSNLAITPQMIENIETRLKEKLKARFDERTIPNFNGPVYKTMSYIPFYYSLDSHSLEVK</sequence>
<name>A0A9X1WYW5_9SPHI</name>
<accession>A0A9X1WYW5</accession>
<evidence type="ECO:0000313" key="3">
    <source>
        <dbReference type="Proteomes" id="UP001139450"/>
    </source>
</evidence>
<evidence type="ECO:0000313" key="2">
    <source>
        <dbReference type="EMBL" id="MCJ8208197.1"/>
    </source>
</evidence>
<dbReference type="RefSeq" id="WP_245128032.1">
    <property type="nucleotide sequence ID" value="NZ_JALJEJ010000001.1"/>
</dbReference>
<dbReference type="EMBL" id="JALJEJ010000001">
    <property type="protein sequence ID" value="MCJ8208197.1"/>
    <property type="molecule type" value="Genomic_DNA"/>
</dbReference>
<organism evidence="2 3">
    <name type="scientific">Mucilaginibacter straminoryzae</name>
    <dbReference type="NCBI Taxonomy" id="2932774"/>
    <lineage>
        <taxon>Bacteria</taxon>
        <taxon>Pseudomonadati</taxon>
        <taxon>Bacteroidota</taxon>
        <taxon>Sphingobacteriia</taxon>
        <taxon>Sphingobacteriales</taxon>
        <taxon>Sphingobacteriaceae</taxon>
        <taxon>Mucilaginibacter</taxon>
    </lineage>
</organism>
<feature type="chain" id="PRO_5040784237" evidence="1">
    <location>
        <begin position="20"/>
        <end position="186"/>
    </location>
</feature>
<dbReference type="AlphaFoldDB" id="A0A9X1WYW5"/>
<protein>
    <submittedName>
        <fullName evidence="2">Uncharacterized protein</fullName>
    </submittedName>
</protein>
<proteinExistence type="predicted"/>
<feature type="signal peptide" evidence="1">
    <location>
        <begin position="1"/>
        <end position="19"/>
    </location>
</feature>
<evidence type="ECO:0000256" key="1">
    <source>
        <dbReference type="SAM" id="SignalP"/>
    </source>
</evidence>
<keyword evidence="1" id="KW-0732">Signal</keyword>
<reference evidence="2" key="1">
    <citation type="submission" date="2022-04" db="EMBL/GenBank/DDBJ databases">
        <title>Mucilaginibacter sp. RS28 isolated from freshwater.</title>
        <authorList>
            <person name="Ko S.-R."/>
        </authorList>
    </citation>
    <scope>NUCLEOTIDE SEQUENCE</scope>
    <source>
        <strain evidence="2">RS28</strain>
    </source>
</reference>
<comment type="caution">
    <text evidence="2">The sequence shown here is derived from an EMBL/GenBank/DDBJ whole genome shotgun (WGS) entry which is preliminary data.</text>
</comment>
<gene>
    <name evidence="2" type="ORF">MUY27_00665</name>
</gene>